<keyword evidence="1" id="KW-0808">Transferase</keyword>
<sequence>MRTLPLAGKPLAAQSWPAATVAASLLRELGAEPDTRPPAAAVVFNGCVVDCPETSSDEDWAATGLAALTGRPSGPLLVPVGAPGTAARGLTLAIRALGGVADDGAALLGMRRDILPLSRGGTKSANGTARLLPTRDGWLAISLARSSDFELVPALVSGEASDPWSEIAMWASRVETASAVDRAATLGLAAAGLGEQMHARPWSITPWPKTSRPRRQERPVVVNLGALWAAPLAAHVLHRSGATVVDVRTGRGEDVNDRWRDRLHDGHQTEHVDLTSPDGRNHLRELVTEADVVIEASRPRALRQLGVDAESIMPDKRPRVWLRLTGYPRPAERIAYGDDAAVAGGLVAHDANGPVFVGDAIADPLTGLRAALAALACLSEGGSWVVDLAMSGVAAHAAGIPDSGHNQCKLK</sequence>
<protein>
    <submittedName>
        <fullName evidence="1">CoA transferase</fullName>
    </submittedName>
</protein>
<evidence type="ECO:0000313" key="2">
    <source>
        <dbReference type="Proteomes" id="UP000380867"/>
    </source>
</evidence>
<dbReference type="PANTHER" id="PTHR48228:SF4">
    <property type="entry name" value="BLR3030 PROTEIN"/>
    <property type="match status" value="1"/>
</dbReference>
<name>A0A5M4FAM6_9ACTN</name>
<dbReference type="InterPro" id="IPR003673">
    <property type="entry name" value="CoA-Trfase_fam_III"/>
</dbReference>
<dbReference type="OrthoDB" id="4909260at2"/>
<dbReference type="SUPFAM" id="SSF89796">
    <property type="entry name" value="CoA-transferase family III (CaiB/BaiF)"/>
    <property type="match status" value="1"/>
</dbReference>
<organism evidence="1 2">
    <name type="scientific">Aeromicrobium ginsengisoli</name>
    <dbReference type="NCBI Taxonomy" id="363867"/>
    <lineage>
        <taxon>Bacteria</taxon>
        <taxon>Bacillati</taxon>
        <taxon>Actinomycetota</taxon>
        <taxon>Actinomycetes</taxon>
        <taxon>Propionibacteriales</taxon>
        <taxon>Nocardioidaceae</taxon>
        <taxon>Aeromicrobium</taxon>
    </lineage>
</organism>
<comment type="caution">
    <text evidence="1">The sequence shown here is derived from an EMBL/GenBank/DDBJ whole genome shotgun (WGS) entry which is preliminary data.</text>
</comment>
<accession>A0A5M4FAM6</accession>
<dbReference type="GO" id="GO:0016740">
    <property type="term" value="F:transferase activity"/>
    <property type="evidence" value="ECO:0007669"/>
    <property type="project" value="UniProtKB-KW"/>
</dbReference>
<dbReference type="InterPro" id="IPR023606">
    <property type="entry name" value="CoA-Trfase_III_dom_1_sf"/>
</dbReference>
<dbReference type="InterPro" id="IPR050509">
    <property type="entry name" value="CoA-transferase_III"/>
</dbReference>
<dbReference type="Proteomes" id="UP000380867">
    <property type="component" value="Unassembled WGS sequence"/>
</dbReference>
<gene>
    <name evidence="1" type="ORF">ESP70_019040</name>
</gene>
<dbReference type="AlphaFoldDB" id="A0A5M4FAM6"/>
<dbReference type="Pfam" id="PF02515">
    <property type="entry name" value="CoA_transf_3"/>
    <property type="match status" value="1"/>
</dbReference>
<reference evidence="1" key="1">
    <citation type="submission" date="2019-09" db="EMBL/GenBank/DDBJ databases">
        <authorList>
            <person name="Li J."/>
        </authorList>
    </citation>
    <scope>NUCLEOTIDE SEQUENCE [LARGE SCALE GENOMIC DNA]</scope>
    <source>
        <strain evidence="1">JCM 14732</strain>
    </source>
</reference>
<keyword evidence="2" id="KW-1185">Reference proteome</keyword>
<dbReference type="Gene3D" id="3.40.50.10540">
    <property type="entry name" value="Crotonobetainyl-coa:carnitine coa-transferase, domain 1"/>
    <property type="match status" value="1"/>
</dbReference>
<evidence type="ECO:0000313" key="1">
    <source>
        <dbReference type="EMBL" id="KAA1394299.1"/>
    </source>
</evidence>
<dbReference type="EMBL" id="SDPQ02000004">
    <property type="protein sequence ID" value="KAA1394299.1"/>
    <property type="molecule type" value="Genomic_DNA"/>
</dbReference>
<proteinExistence type="predicted"/>
<dbReference type="PANTHER" id="PTHR48228">
    <property type="entry name" value="SUCCINYL-COA--D-CITRAMALATE COA-TRANSFERASE"/>
    <property type="match status" value="1"/>
</dbReference>